<dbReference type="RefSeq" id="WP_079495744.1">
    <property type="nucleotide sequence ID" value="NZ_FUZT01000022.1"/>
</dbReference>
<name>A0A1T5MR56_9FIRM</name>
<keyword evidence="2" id="KW-1185">Reference proteome</keyword>
<evidence type="ECO:0000313" key="1">
    <source>
        <dbReference type="EMBL" id="SKC90399.1"/>
    </source>
</evidence>
<accession>A0A1T5MR56</accession>
<sequence length="70" mass="8020">MTYEKEEYKVNNVVKKKTELYLLASKLKDMASALDKLSEGEKRVVIERIDQKDKSSIRGLYVTILGGNKI</sequence>
<evidence type="ECO:0000313" key="2">
    <source>
        <dbReference type="Proteomes" id="UP000190285"/>
    </source>
</evidence>
<proteinExistence type="predicted"/>
<protein>
    <submittedName>
        <fullName evidence="1">Uncharacterized protein</fullName>
    </submittedName>
</protein>
<dbReference type="Proteomes" id="UP000190285">
    <property type="component" value="Unassembled WGS sequence"/>
</dbReference>
<dbReference type="AlphaFoldDB" id="A0A1T5MR56"/>
<dbReference type="EMBL" id="FUZT01000022">
    <property type="protein sequence ID" value="SKC90399.1"/>
    <property type="molecule type" value="Genomic_DNA"/>
</dbReference>
<reference evidence="1 2" key="1">
    <citation type="submission" date="2017-02" db="EMBL/GenBank/DDBJ databases">
        <authorList>
            <person name="Peterson S.W."/>
        </authorList>
    </citation>
    <scope>NUCLEOTIDE SEQUENCE [LARGE SCALE GENOMIC DNA]</scope>
    <source>
        <strain evidence="1 2">M1</strain>
    </source>
</reference>
<organism evidence="1 2">
    <name type="scientific">Maledivibacter halophilus</name>
    <dbReference type="NCBI Taxonomy" id="36842"/>
    <lineage>
        <taxon>Bacteria</taxon>
        <taxon>Bacillati</taxon>
        <taxon>Bacillota</taxon>
        <taxon>Clostridia</taxon>
        <taxon>Peptostreptococcales</taxon>
        <taxon>Caminicellaceae</taxon>
        <taxon>Maledivibacter</taxon>
    </lineage>
</organism>
<gene>
    <name evidence="1" type="ORF">SAMN02194393_05153</name>
</gene>